<evidence type="ECO:0000256" key="1">
    <source>
        <dbReference type="ARBA" id="ARBA00023015"/>
    </source>
</evidence>
<dbReference type="EMBL" id="JACBZD010000001">
    <property type="protein sequence ID" value="NYI05563.1"/>
    <property type="molecule type" value="Genomic_DNA"/>
</dbReference>
<dbReference type="PROSITE" id="PS50949">
    <property type="entry name" value="HTH_GNTR"/>
    <property type="match status" value="1"/>
</dbReference>
<reference evidence="5 6" key="1">
    <citation type="submission" date="2020-07" db="EMBL/GenBank/DDBJ databases">
        <title>Sequencing the genomes of 1000 actinobacteria strains.</title>
        <authorList>
            <person name="Klenk H.-P."/>
        </authorList>
    </citation>
    <scope>NUCLEOTIDE SEQUENCE [LARGE SCALE GENOMIC DNA]</scope>
    <source>
        <strain evidence="5 6">DSM 42178</strain>
    </source>
</reference>
<dbReference type="Gene3D" id="3.40.1410.10">
    <property type="entry name" value="Chorismate lyase-like"/>
    <property type="match status" value="1"/>
</dbReference>
<feature type="domain" description="HTH gntR-type" evidence="4">
    <location>
        <begin position="6"/>
        <end position="74"/>
    </location>
</feature>
<keyword evidence="2" id="KW-0238">DNA-binding</keyword>
<dbReference type="RefSeq" id="WP_179814282.1">
    <property type="nucleotide sequence ID" value="NZ_JACBZD010000001.1"/>
</dbReference>
<proteinExistence type="predicted"/>
<name>A0A852ZT31_9ACTN</name>
<dbReference type="Proteomes" id="UP000567795">
    <property type="component" value="Unassembled WGS sequence"/>
</dbReference>
<keyword evidence="1" id="KW-0805">Transcription regulation</keyword>
<dbReference type="PRINTS" id="PR00035">
    <property type="entry name" value="HTHGNTR"/>
</dbReference>
<dbReference type="AlphaFoldDB" id="A0A852ZT31"/>
<dbReference type="PANTHER" id="PTHR44846:SF17">
    <property type="entry name" value="GNTR-FAMILY TRANSCRIPTIONAL REGULATOR"/>
    <property type="match status" value="1"/>
</dbReference>
<comment type="caution">
    <text evidence="5">The sequence shown here is derived from an EMBL/GenBank/DDBJ whole genome shotgun (WGS) entry which is preliminary data.</text>
</comment>
<dbReference type="SMART" id="SM00866">
    <property type="entry name" value="UTRA"/>
    <property type="match status" value="1"/>
</dbReference>
<dbReference type="SUPFAM" id="SSF46785">
    <property type="entry name" value="Winged helix' DNA-binding domain"/>
    <property type="match status" value="1"/>
</dbReference>
<gene>
    <name evidence="5" type="ORF">FHU37_002506</name>
</gene>
<sequence length="254" mass="28657">MVGEQTPRYHRIADDLRGQIERGELKPGEQLPTEWVLTEQYSVSRNTVRLALRRLTEEQLIVAGQGRGSFVRKRLPRAVWDWSQLESRSKHTSDAKGDQWASIVAESGRQPRQEVTVSIRRPPAEVAQQLQLDPETALTVVRERVRLVDNEPYALADSYFPEELVRGTPLMLPEDVSAPGGVLASVGLIQSHYQDEITVRMPTRAETERLSLPTATPVAVHQRTGYDSDGRPLRVMITILPGDRHVIRYDVPAE</sequence>
<dbReference type="InterPro" id="IPR028978">
    <property type="entry name" value="Chorismate_lyase_/UTRA_dom_sf"/>
</dbReference>
<dbReference type="Pfam" id="PF00392">
    <property type="entry name" value="GntR"/>
    <property type="match status" value="1"/>
</dbReference>
<evidence type="ECO:0000256" key="2">
    <source>
        <dbReference type="ARBA" id="ARBA00023125"/>
    </source>
</evidence>
<dbReference type="SUPFAM" id="SSF64288">
    <property type="entry name" value="Chorismate lyase-like"/>
    <property type="match status" value="1"/>
</dbReference>
<keyword evidence="6" id="KW-1185">Reference proteome</keyword>
<evidence type="ECO:0000313" key="5">
    <source>
        <dbReference type="EMBL" id="NYI05563.1"/>
    </source>
</evidence>
<dbReference type="InterPro" id="IPR050679">
    <property type="entry name" value="Bact_HTH_transcr_reg"/>
</dbReference>
<evidence type="ECO:0000256" key="3">
    <source>
        <dbReference type="ARBA" id="ARBA00023163"/>
    </source>
</evidence>
<dbReference type="InterPro" id="IPR011663">
    <property type="entry name" value="UTRA"/>
</dbReference>
<dbReference type="PANTHER" id="PTHR44846">
    <property type="entry name" value="MANNOSYL-D-GLYCERATE TRANSPORT/METABOLISM SYSTEM REPRESSOR MNGR-RELATED"/>
    <property type="match status" value="1"/>
</dbReference>
<evidence type="ECO:0000313" key="6">
    <source>
        <dbReference type="Proteomes" id="UP000567795"/>
    </source>
</evidence>
<dbReference type="InterPro" id="IPR000524">
    <property type="entry name" value="Tscrpt_reg_HTH_GntR"/>
</dbReference>
<dbReference type="Gene3D" id="1.10.10.10">
    <property type="entry name" value="Winged helix-like DNA-binding domain superfamily/Winged helix DNA-binding domain"/>
    <property type="match status" value="1"/>
</dbReference>
<organism evidence="5 6">
    <name type="scientific">Allostreptomyces psammosilenae</name>
    <dbReference type="NCBI Taxonomy" id="1892865"/>
    <lineage>
        <taxon>Bacteria</taxon>
        <taxon>Bacillati</taxon>
        <taxon>Actinomycetota</taxon>
        <taxon>Actinomycetes</taxon>
        <taxon>Kitasatosporales</taxon>
        <taxon>Streptomycetaceae</taxon>
        <taxon>Allostreptomyces</taxon>
    </lineage>
</organism>
<protein>
    <submittedName>
        <fullName evidence="5">GntR family transcriptional regulator</fullName>
    </submittedName>
</protein>
<dbReference type="Pfam" id="PF07702">
    <property type="entry name" value="UTRA"/>
    <property type="match status" value="1"/>
</dbReference>
<dbReference type="GO" id="GO:0003677">
    <property type="term" value="F:DNA binding"/>
    <property type="evidence" value="ECO:0007669"/>
    <property type="project" value="UniProtKB-KW"/>
</dbReference>
<dbReference type="InterPro" id="IPR036388">
    <property type="entry name" value="WH-like_DNA-bd_sf"/>
</dbReference>
<dbReference type="CDD" id="cd07377">
    <property type="entry name" value="WHTH_GntR"/>
    <property type="match status" value="1"/>
</dbReference>
<accession>A0A852ZT31</accession>
<dbReference type="SMART" id="SM00345">
    <property type="entry name" value="HTH_GNTR"/>
    <property type="match status" value="1"/>
</dbReference>
<dbReference type="InterPro" id="IPR036390">
    <property type="entry name" value="WH_DNA-bd_sf"/>
</dbReference>
<dbReference type="GO" id="GO:0045892">
    <property type="term" value="P:negative regulation of DNA-templated transcription"/>
    <property type="evidence" value="ECO:0007669"/>
    <property type="project" value="TreeGrafter"/>
</dbReference>
<evidence type="ECO:0000259" key="4">
    <source>
        <dbReference type="PROSITE" id="PS50949"/>
    </source>
</evidence>
<dbReference type="GO" id="GO:0003700">
    <property type="term" value="F:DNA-binding transcription factor activity"/>
    <property type="evidence" value="ECO:0007669"/>
    <property type="project" value="InterPro"/>
</dbReference>
<keyword evidence="3" id="KW-0804">Transcription</keyword>